<dbReference type="PANTHER" id="PTHR37038:SF12">
    <property type="entry name" value="TRANSCRIPTIONAL REGULATOR"/>
    <property type="match status" value="1"/>
</dbReference>
<dbReference type="InterPro" id="IPR011990">
    <property type="entry name" value="TPR-like_helical_dom_sf"/>
</dbReference>
<dbReference type="RefSeq" id="WP_209531546.1">
    <property type="nucleotide sequence ID" value="NZ_JAEEGA010000018.1"/>
</dbReference>
<keyword evidence="4" id="KW-1185">Reference proteome</keyword>
<dbReference type="Gene3D" id="1.25.40.10">
    <property type="entry name" value="Tetratricopeptide repeat domain"/>
    <property type="match status" value="1"/>
</dbReference>
<dbReference type="InterPro" id="IPR053163">
    <property type="entry name" value="HTH-type_regulator_Rgg"/>
</dbReference>
<sequence>MKTYGETIRALRLSKGFSQKEIYTGIVSKSYAIEFEKGKHDMSISHFMAVLDRLYLNFQEFSFIHNDYQEPVLSKHMARYADAANQGNVKELKRIESELQQSKSENEQLIATLARLTLITLKHPETPLITDYPPKDVSLLQDYLMRVDSWTFHEITLFINSSGFFDYDVRCQLMQVVTKRIRKYHGFSFYDKVFSSLIVNFLGDAFIIGDKQQVSLYLELLGDLTQDITLSFQRDFYLFYTGLENILWGDALTGEDCCQEIIAHLNRQGHKHFASNLQQTLTLIMNK</sequence>
<evidence type="ECO:0000256" key="1">
    <source>
        <dbReference type="SAM" id="Coils"/>
    </source>
</evidence>
<dbReference type="Proteomes" id="UP000674938">
    <property type="component" value="Unassembled WGS sequence"/>
</dbReference>
<dbReference type="CDD" id="cd00093">
    <property type="entry name" value="HTH_XRE"/>
    <property type="match status" value="1"/>
</dbReference>
<evidence type="ECO:0000313" key="4">
    <source>
        <dbReference type="Proteomes" id="UP000674938"/>
    </source>
</evidence>
<dbReference type="GO" id="GO:0003677">
    <property type="term" value="F:DNA binding"/>
    <property type="evidence" value="ECO:0007669"/>
    <property type="project" value="InterPro"/>
</dbReference>
<organism evidence="3 4">
    <name type="scientific">Vagococcus allomyrinae</name>
    <dbReference type="NCBI Taxonomy" id="2794353"/>
    <lineage>
        <taxon>Bacteria</taxon>
        <taxon>Bacillati</taxon>
        <taxon>Bacillota</taxon>
        <taxon>Bacilli</taxon>
        <taxon>Lactobacillales</taxon>
        <taxon>Enterococcaceae</taxon>
        <taxon>Vagococcus</taxon>
    </lineage>
</organism>
<name>A0A940SU03_9ENTE</name>
<dbReference type="InterPro" id="IPR010057">
    <property type="entry name" value="Transcription_activator_Rgg_C"/>
</dbReference>
<reference evidence="3" key="1">
    <citation type="submission" date="2020-12" db="EMBL/GenBank/DDBJ databases">
        <title>Vagococcus allomyrinae sp. nov. and Enterococcus lavae sp. nov., isolated from the larvae of Allomyrina dichotoma.</title>
        <authorList>
            <person name="Lee S.D."/>
        </authorList>
    </citation>
    <scope>NUCLEOTIDE SEQUENCE</scope>
    <source>
        <strain evidence="3">BWB3-3</strain>
    </source>
</reference>
<dbReference type="InterPro" id="IPR010982">
    <property type="entry name" value="Lambda_DNA-bd_dom_sf"/>
</dbReference>
<dbReference type="SUPFAM" id="SSF47413">
    <property type="entry name" value="lambda repressor-like DNA-binding domains"/>
    <property type="match status" value="1"/>
</dbReference>
<dbReference type="Pfam" id="PF21259">
    <property type="entry name" value="Rgg_C"/>
    <property type="match status" value="1"/>
</dbReference>
<comment type="caution">
    <text evidence="3">The sequence shown here is derived from an EMBL/GenBank/DDBJ whole genome shotgun (WGS) entry which is preliminary data.</text>
</comment>
<feature type="domain" description="HTH-type transcriptional regulator Rgg C-terminal" evidence="2">
    <location>
        <begin position="97"/>
        <end position="278"/>
    </location>
</feature>
<accession>A0A940SU03</accession>
<dbReference type="EMBL" id="JAEEGA010000018">
    <property type="protein sequence ID" value="MBP1043737.1"/>
    <property type="molecule type" value="Genomic_DNA"/>
</dbReference>
<evidence type="ECO:0000259" key="2">
    <source>
        <dbReference type="Pfam" id="PF21259"/>
    </source>
</evidence>
<dbReference type="PANTHER" id="PTHR37038">
    <property type="entry name" value="TRANSCRIPTIONAL REGULATOR-RELATED"/>
    <property type="match status" value="1"/>
</dbReference>
<dbReference type="AlphaFoldDB" id="A0A940SU03"/>
<keyword evidence="1" id="KW-0175">Coiled coil</keyword>
<dbReference type="NCBIfam" id="TIGR01716">
    <property type="entry name" value="RGG_Cterm"/>
    <property type="match status" value="1"/>
</dbReference>
<proteinExistence type="predicted"/>
<gene>
    <name evidence="3" type="ORF">I6N95_22160</name>
</gene>
<evidence type="ECO:0000313" key="3">
    <source>
        <dbReference type="EMBL" id="MBP1043737.1"/>
    </source>
</evidence>
<dbReference type="InterPro" id="IPR001387">
    <property type="entry name" value="Cro/C1-type_HTH"/>
</dbReference>
<protein>
    <recommendedName>
        <fullName evidence="2">HTH-type transcriptional regulator Rgg C-terminal domain-containing protein</fullName>
    </recommendedName>
</protein>
<feature type="coiled-coil region" evidence="1">
    <location>
        <begin position="85"/>
        <end position="112"/>
    </location>
</feature>